<dbReference type="CDD" id="cd01650">
    <property type="entry name" value="RT_nLTR_like"/>
    <property type="match status" value="1"/>
</dbReference>
<dbReference type="AlphaFoldDB" id="A0A392M5N4"/>
<organism evidence="2 3">
    <name type="scientific">Trifolium medium</name>
    <dbReference type="NCBI Taxonomy" id="97028"/>
    <lineage>
        <taxon>Eukaryota</taxon>
        <taxon>Viridiplantae</taxon>
        <taxon>Streptophyta</taxon>
        <taxon>Embryophyta</taxon>
        <taxon>Tracheophyta</taxon>
        <taxon>Spermatophyta</taxon>
        <taxon>Magnoliopsida</taxon>
        <taxon>eudicotyledons</taxon>
        <taxon>Gunneridae</taxon>
        <taxon>Pentapetalae</taxon>
        <taxon>rosids</taxon>
        <taxon>fabids</taxon>
        <taxon>Fabales</taxon>
        <taxon>Fabaceae</taxon>
        <taxon>Papilionoideae</taxon>
        <taxon>50 kb inversion clade</taxon>
        <taxon>NPAAA clade</taxon>
        <taxon>Hologalegina</taxon>
        <taxon>IRL clade</taxon>
        <taxon>Trifolieae</taxon>
        <taxon>Trifolium</taxon>
    </lineage>
</organism>
<evidence type="ECO:0000259" key="1">
    <source>
        <dbReference type="PROSITE" id="PS50878"/>
    </source>
</evidence>
<dbReference type="PROSITE" id="PS50878">
    <property type="entry name" value="RT_POL"/>
    <property type="match status" value="1"/>
</dbReference>
<feature type="non-terminal residue" evidence="2">
    <location>
        <position position="396"/>
    </location>
</feature>
<dbReference type="InterPro" id="IPR043502">
    <property type="entry name" value="DNA/RNA_pol_sf"/>
</dbReference>
<protein>
    <submittedName>
        <fullName evidence="2">Putative ribonuclease H protein</fullName>
    </submittedName>
</protein>
<dbReference type="InterPro" id="IPR000477">
    <property type="entry name" value="RT_dom"/>
</dbReference>
<dbReference type="PANTHER" id="PTHR33116">
    <property type="entry name" value="REVERSE TRANSCRIPTASE ZINC-BINDING DOMAIN-CONTAINING PROTEIN-RELATED-RELATED"/>
    <property type="match status" value="1"/>
</dbReference>
<feature type="domain" description="Reverse transcriptase" evidence="1">
    <location>
        <begin position="1"/>
        <end position="264"/>
    </location>
</feature>
<evidence type="ECO:0000313" key="3">
    <source>
        <dbReference type="Proteomes" id="UP000265520"/>
    </source>
</evidence>
<accession>A0A392M5N4</accession>
<sequence>MINKLGAEVTNDEVRGAVFGMNPWKAPGLDGFPAGFYQNSWDTVGGVVCDFVREVWREPSRVAMVNQTDICLIPKGGAARAMSPFQTGFVLGRNIHENIVVANEMVHSMHMINVIMHSVTSVETNVKWHGARADYFRPQRGIRQGDPISPYIFVLCMYKLSHLITQAVEEGRWKTLRAGRNGPMVSHLMFADDLLLFGEANDRQMTCVIESLNEFCRMSGQEISHSKTSILFSKNVHRDTRHNLVRMSGFRETEQLGKYLGVPLTGRAPKREDFQYIIDQVNDKLASWKAQLLSFAGRVTLAKSVIEAIPIYPMMTNRIPKGCLEEIQKLQRKFIWGERDDARRYHAVNWDEVTKPKCLGGLGLRHLHTMNQACILKLGWKLASGDNDLWCEVMRG</sequence>
<gene>
    <name evidence="2" type="ORF">A2U01_0003528</name>
</gene>
<keyword evidence="3" id="KW-1185">Reference proteome</keyword>
<dbReference type="SUPFAM" id="SSF56672">
    <property type="entry name" value="DNA/RNA polymerases"/>
    <property type="match status" value="1"/>
</dbReference>
<reference evidence="2 3" key="1">
    <citation type="journal article" date="2018" name="Front. Plant Sci.">
        <title>Red Clover (Trifolium pratense) and Zigzag Clover (T. medium) - A Picture of Genomic Similarities and Differences.</title>
        <authorList>
            <person name="Dluhosova J."/>
            <person name="Istvanek J."/>
            <person name="Nedelnik J."/>
            <person name="Repkova J."/>
        </authorList>
    </citation>
    <scope>NUCLEOTIDE SEQUENCE [LARGE SCALE GENOMIC DNA]</scope>
    <source>
        <strain evidence="3">cv. 10/8</strain>
        <tissue evidence="2">Leaf</tissue>
    </source>
</reference>
<dbReference type="PANTHER" id="PTHR33116:SF86">
    <property type="entry name" value="REVERSE TRANSCRIPTASE DOMAIN-CONTAINING PROTEIN"/>
    <property type="match status" value="1"/>
</dbReference>
<dbReference type="EMBL" id="LXQA010004082">
    <property type="protein sequence ID" value="MCH82717.1"/>
    <property type="molecule type" value="Genomic_DNA"/>
</dbReference>
<dbReference type="Pfam" id="PF00078">
    <property type="entry name" value="RVT_1"/>
    <property type="match status" value="1"/>
</dbReference>
<proteinExistence type="predicted"/>
<evidence type="ECO:0000313" key="2">
    <source>
        <dbReference type="EMBL" id="MCH82717.1"/>
    </source>
</evidence>
<name>A0A392M5N4_9FABA</name>
<dbReference type="Proteomes" id="UP000265520">
    <property type="component" value="Unassembled WGS sequence"/>
</dbReference>
<comment type="caution">
    <text evidence="2">The sequence shown here is derived from an EMBL/GenBank/DDBJ whole genome shotgun (WGS) entry which is preliminary data.</text>
</comment>